<keyword evidence="2" id="KW-1185">Reference proteome</keyword>
<comment type="caution">
    <text evidence="1">The sequence shown here is derived from an EMBL/GenBank/DDBJ whole genome shotgun (WGS) entry which is preliminary data.</text>
</comment>
<evidence type="ECO:0000313" key="1">
    <source>
        <dbReference type="EMBL" id="PWR74323.1"/>
    </source>
</evidence>
<sequence length="206" mass="22623">MIFSSCIVSADKNETGSDIQPSWSGVWESLLYTETLEQNKTNVTGTYVPFTNSLKDNGIINGTLTNNGSRLTGSWTETGDVLFNVSNDNSTLDGVWAYSDEVQQFLKMDSNNDIDGTWNSSSLSLNLQKKDSLVFGTYESIDDQTGVSGFINATVSPDGKEITGTFNESGNILFILSDDGSYYNGTYTYGNKPQKEVDTWNATRIK</sequence>
<dbReference type="Proteomes" id="UP000245657">
    <property type="component" value="Unassembled WGS sequence"/>
</dbReference>
<dbReference type="GeneID" id="97549704"/>
<evidence type="ECO:0000313" key="2">
    <source>
        <dbReference type="Proteomes" id="UP000245657"/>
    </source>
</evidence>
<protein>
    <submittedName>
        <fullName evidence="1">Uncharacterized protein</fullName>
    </submittedName>
</protein>
<reference evidence="1 2" key="1">
    <citation type="submission" date="2018-05" db="EMBL/GenBank/DDBJ databases">
        <title>Draft genome of Methanospirillum lacunae Ki8-1.</title>
        <authorList>
            <person name="Dueholm M.S."/>
            <person name="Nielsen P.H."/>
            <person name="Bakmann L.F."/>
            <person name="Otzen D.E."/>
        </authorList>
    </citation>
    <scope>NUCLEOTIDE SEQUENCE [LARGE SCALE GENOMIC DNA]</scope>
    <source>
        <strain evidence="1 2">Ki8-1</strain>
    </source>
</reference>
<name>A0A2V2NG76_9EURY</name>
<dbReference type="RefSeq" id="WP_109967602.1">
    <property type="nucleotide sequence ID" value="NZ_CP176093.1"/>
</dbReference>
<dbReference type="EMBL" id="QGMY01000002">
    <property type="protein sequence ID" value="PWR74323.1"/>
    <property type="molecule type" value="Genomic_DNA"/>
</dbReference>
<accession>A0A2V2NG76</accession>
<gene>
    <name evidence="1" type="ORF">DK846_04025</name>
</gene>
<organism evidence="1 2">
    <name type="scientific">Methanospirillum lacunae</name>
    <dbReference type="NCBI Taxonomy" id="668570"/>
    <lineage>
        <taxon>Archaea</taxon>
        <taxon>Methanobacteriati</taxon>
        <taxon>Methanobacteriota</taxon>
        <taxon>Stenosarchaea group</taxon>
        <taxon>Methanomicrobia</taxon>
        <taxon>Methanomicrobiales</taxon>
        <taxon>Methanospirillaceae</taxon>
        <taxon>Methanospirillum</taxon>
    </lineage>
</organism>
<proteinExistence type="predicted"/>
<dbReference type="AlphaFoldDB" id="A0A2V2NG76"/>